<dbReference type="PANTHER" id="PTHR46796">
    <property type="entry name" value="HTH-TYPE TRANSCRIPTIONAL ACTIVATOR RHAS-RELATED"/>
    <property type="match status" value="1"/>
</dbReference>
<keyword evidence="2" id="KW-0238">DNA-binding</keyword>
<evidence type="ECO:0000256" key="2">
    <source>
        <dbReference type="ARBA" id="ARBA00023125"/>
    </source>
</evidence>
<organism evidence="5 6">
    <name type="scientific">Rhizobium straminoryzae</name>
    <dbReference type="NCBI Taxonomy" id="1387186"/>
    <lineage>
        <taxon>Bacteria</taxon>
        <taxon>Pseudomonadati</taxon>
        <taxon>Pseudomonadota</taxon>
        <taxon>Alphaproteobacteria</taxon>
        <taxon>Hyphomicrobiales</taxon>
        <taxon>Rhizobiaceae</taxon>
        <taxon>Rhizobium/Agrobacterium group</taxon>
        <taxon>Rhizobium</taxon>
    </lineage>
</organism>
<dbReference type="RefSeq" id="WP_143125920.1">
    <property type="nucleotide sequence ID" value="NZ_VJMG01000038.1"/>
</dbReference>
<keyword evidence="6" id="KW-1185">Reference proteome</keyword>
<dbReference type="InterPro" id="IPR018060">
    <property type="entry name" value="HTH_AraC"/>
</dbReference>
<gene>
    <name evidence="5" type="ORF">FNA46_14470</name>
</gene>
<dbReference type="SUPFAM" id="SSF46689">
    <property type="entry name" value="Homeodomain-like"/>
    <property type="match status" value="2"/>
</dbReference>
<sequence>MGRNENSDFIREADDRQVFAAELRRGRFSAARVSVGVSAAERLTDPHALEDAFLITYQNRDYEGDLWVDGKPLPTAYMPQGSFTFYDYRRQWQANLRSAFDCLNFHVPRALINGLLEEDDGRPVDTLVLSPGEIVHDATLTALSEAMQAAVQAGQTVSPLLLDQISLAFCSHVAASYGNRSQPQIVAGRLAPWQERVALEFLAASDDDNLSIKAAAEHCRLSQTYFVRAFRRSFNMTPHQWLMQRRMKIARDLLKTTLLPVSEVAKRSGFSDPAYFSRLFQARVGLSPTQFRRRLRG</sequence>
<dbReference type="Gene3D" id="1.10.10.60">
    <property type="entry name" value="Homeodomain-like"/>
    <property type="match status" value="2"/>
</dbReference>
<evidence type="ECO:0000313" key="5">
    <source>
        <dbReference type="EMBL" id="TRL37814.1"/>
    </source>
</evidence>
<dbReference type="PANTHER" id="PTHR46796:SF14">
    <property type="entry name" value="TRANSCRIPTIONAL REGULATORY PROTEIN"/>
    <property type="match status" value="1"/>
</dbReference>
<dbReference type="Proteomes" id="UP000316801">
    <property type="component" value="Unassembled WGS sequence"/>
</dbReference>
<keyword evidence="3" id="KW-0804">Transcription</keyword>
<protein>
    <submittedName>
        <fullName evidence="5">Helix-turn-helix transcriptional regulator</fullName>
    </submittedName>
</protein>
<accession>A0A549T7G7</accession>
<dbReference type="InterPro" id="IPR009057">
    <property type="entry name" value="Homeodomain-like_sf"/>
</dbReference>
<evidence type="ECO:0000256" key="3">
    <source>
        <dbReference type="ARBA" id="ARBA00023163"/>
    </source>
</evidence>
<dbReference type="SMART" id="SM00342">
    <property type="entry name" value="HTH_ARAC"/>
    <property type="match status" value="1"/>
</dbReference>
<dbReference type="EMBL" id="VJMG01000038">
    <property type="protein sequence ID" value="TRL37814.1"/>
    <property type="molecule type" value="Genomic_DNA"/>
</dbReference>
<dbReference type="AlphaFoldDB" id="A0A549T7G7"/>
<feature type="domain" description="HTH araC/xylS-type" evidence="4">
    <location>
        <begin position="196"/>
        <end position="294"/>
    </location>
</feature>
<dbReference type="PROSITE" id="PS01124">
    <property type="entry name" value="HTH_ARAC_FAMILY_2"/>
    <property type="match status" value="1"/>
</dbReference>
<dbReference type="PRINTS" id="PR00032">
    <property type="entry name" value="HTHARAC"/>
</dbReference>
<proteinExistence type="predicted"/>
<evidence type="ECO:0000256" key="1">
    <source>
        <dbReference type="ARBA" id="ARBA00023015"/>
    </source>
</evidence>
<dbReference type="GO" id="GO:0003700">
    <property type="term" value="F:DNA-binding transcription factor activity"/>
    <property type="evidence" value="ECO:0007669"/>
    <property type="project" value="InterPro"/>
</dbReference>
<dbReference type="InterPro" id="IPR020449">
    <property type="entry name" value="Tscrpt_reg_AraC-type_HTH"/>
</dbReference>
<name>A0A549T7G7_9HYPH</name>
<evidence type="ECO:0000313" key="6">
    <source>
        <dbReference type="Proteomes" id="UP000316801"/>
    </source>
</evidence>
<reference evidence="5 6" key="1">
    <citation type="submission" date="2019-07" db="EMBL/GenBank/DDBJ databases">
        <title>Ln-dependent methylotrophs.</title>
        <authorList>
            <person name="Tani A."/>
        </authorList>
    </citation>
    <scope>NUCLEOTIDE SEQUENCE [LARGE SCALE GENOMIC DNA]</scope>
    <source>
        <strain evidence="5 6">SM12</strain>
    </source>
</reference>
<dbReference type="Pfam" id="PF12833">
    <property type="entry name" value="HTH_18"/>
    <property type="match status" value="1"/>
</dbReference>
<dbReference type="GO" id="GO:0043565">
    <property type="term" value="F:sequence-specific DNA binding"/>
    <property type="evidence" value="ECO:0007669"/>
    <property type="project" value="InterPro"/>
</dbReference>
<comment type="caution">
    <text evidence="5">The sequence shown here is derived from an EMBL/GenBank/DDBJ whole genome shotgun (WGS) entry which is preliminary data.</text>
</comment>
<evidence type="ECO:0000259" key="4">
    <source>
        <dbReference type="PROSITE" id="PS01124"/>
    </source>
</evidence>
<keyword evidence="1" id="KW-0805">Transcription regulation</keyword>
<dbReference type="InterPro" id="IPR050204">
    <property type="entry name" value="AraC_XylS_family_regulators"/>
</dbReference>